<dbReference type="OrthoDB" id="292760at2"/>
<dbReference type="PANTHER" id="PTHR34203:SF15">
    <property type="entry name" value="SLL1173 PROTEIN"/>
    <property type="match status" value="1"/>
</dbReference>
<evidence type="ECO:0000313" key="3">
    <source>
        <dbReference type="Proteomes" id="UP000095228"/>
    </source>
</evidence>
<gene>
    <name evidence="2" type="ORF">Verru16b_02838</name>
</gene>
<evidence type="ECO:0000313" key="2">
    <source>
        <dbReference type="EMBL" id="AOS45751.1"/>
    </source>
</evidence>
<dbReference type="RefSeq" id="WP_157772423.1">
    <property type="nucleotide sequence ID" value="NZ_CP016094.1"/>
</dbReference>
<name>A0A1D8AXZ3_9BACT</name>
<sequence length="263" mass="29116">MSLRSTAKSVLRDLLPPVLLRALRPAPPVASQSPDAQEALSDEFYRTFLPAGSLCFDIGANVGNRLASFRRLGCRVVAAEPQPACQQVLRTRFDSDPLVHLVPSAIGRQPGTAEMQVSDLSVLSSLSPEFIAATTRSGRFAGIRWDQRLTVELTTLDALIAAHGRPHFIKIDVEGYEHEVLLGLSQPVNLVAIEWAPEVSTTTLQCLDHLARLGPVSFNLSWGESMRFARQRWLNHAEITTLINQFSEETYLFADIYIRNQPA</sequence>
<dbReference type="InterPro" id="IPR052514">
    <property type="entry name" value="SAM-dependent_MTase"/>
</dbReference>
<proteinExistence type="predicted"/>
<dbReference type="SUPFAM" id="SSF53335">
    <property type="entry name" value="S-adenosyl-L-methionine-dependent methyltransferases"/>
    <property type="match status" value="1"/>
</dbReference>
<feature type="domain" description="Methyltransferase FkbM" evidence="1">
    <location>
        <begin position="57"/>
        <end position="186"/>
    </location>
</feature>
<dbReference type="InterPro" id="IPR006342">
    <property type="entry name" value="FkbM_mtfrase"/>
</dbReference>
<reference evidence="2 3" key="1">
    <citation type="submission" date="2016-06" db="EMBL/GenBank/DDBJ databases">
        <title>Three novel species with peptidoglycan cell walls form the new genus Lacunisphaera gen. nov. in the family Opitutaceae of the verrucomicrobial subdivision 4.</title>
        <authorList>
            <person name="Rast P."/>
            <person name="Gloeckner I."/>
            <person name="Jogler M."/>
            <person name="Boedeker C."/>
            <person name="Jeske O."/>
            <person name="Wiegand S."/>
            <person name="Reinhardt R."/>
            <person name="Schumann P."/>
            <person name="Rohde M."/>
            <person name="Spring S."/>
            <person name="Gloeckner F.O."/>
            <person name="Jogler C."/>
        </authorList>
    </citation>
    <scope>NUCLEOTIDE SEQUENCE [LARGE SCALE GENOMIC DNA]</scope>
    <source>
        <strain evidence="2 3">IG16b</strain>
    </source>
</reference>
<dbReference type="EMBL" id="CP016094">
    <property type="protein sequence ID" value="AOS45751.1"/>
    <property type="molecule type" value="Genomic_DNA"/>
</dbReference>
<dbReference type="Proteomes" id="UP000095228">
    <property type="component" value="Chromosome"/>
</dbReference>
<dbReference type="PANTHER" id="PTHR34203">
    <property type="entry name" value="METHYLTRANSFERASE, FKBM FAMILY PROTEIN"/>
    <property type="match status" value="1"/>
</dbReference>
<organism evidence="2 3">
    <name type="scientific">Lacunisphaera limnophila</name>
    <dbReference type="NCBI Taxonomy" id="1838286"/>
    <lineage>
        <taxon>Bacteria</taxon>
        <taxon>Pseudomonadati</taxon>
        <taxon>Verrucomicrobiota</taxon>
        <taxon>Opitutia</taxon>
        <taxon>Opitutales</taxon>
        <taxon>Opitutaceae</taxon>
        <taxon>Lacunisphaera</taxon>
    </lineage>
</organism>
<dbReference type="InterPro" id="IPR029063">
    <property type="entry name" value="SAM-dependent_MTases_sf"/>
</dbReference>
<dbReference type="Gene3D" id="3.40.50.150">
    <property type="entry name" value="Vaccinia Virus protein VP39"/>
    <property type="match status" value="1"/>
</dbReference>
<dbReference type="KEGG" id="obg:Verru16b_02838"/>
<dbReference type="AlphaFoldDB" id="A0A1D8AXZ3"/>
<dbReference type="NCBIfam" id="TIGR01444">
    <property type="entry name" value="fkbM_fam"/>
    <property type="match status" value="1"/>
</dbReference>
<keyword evidence="3" id="KW-1185">Reference proteome</keyword>
<evidence type="ECO:0000259" key="1">
    <source>
        <dbReference type="Pfam" id="PF05050"/>
    </source>
</evidence>
<dbReference type="Pfam" id="PF05050">
    <property type="entry name" value="Methyltransf_21"/>
    <property type="match status" value="1"/>
</dbReference>
<accession>A0A1D8AXZ3</accession>
<dbReference type="STRING" id="1838286.Verru16b_02838"/>
<protein>
    <recommendedName>
        <fullName evidence="1">Methyltransferase FkbM domain-containing protein</fullName>
    </recommendedName>
</protein>